<evidence type="ECO:0000256" key="7">
    <source>
        <dbReference type="RuleBase" id="RU003345"/>
    </source>
</evidence>
<dbReference type="CDD" id="cd07136">
    <property type="entry name" value="ALDH_YwdH-P39616"/>
    <property type="match status" value="1"/>
</dbReference>
<organism evidence="9 10">
    <name type="scientific">Marvinbryantia formatexigens DSM 14469</name>
    <dbReference type="NCBI Taxonomy" id="478749"/>
    <lineage>
        <taxon>Bacteria</taxon>
        <taxon>Bacillati</taxon>
        <taxon>Bacillota</taxon>
        <taxon>Clostridia</taxon>
        <taxon>Lachnospirales</taxon>
        <taxon>Lachnospiraceae</taxon>
        <taxon>Marvinbryantia</taxon>
    </lineage>
</organism>
<dbReference type="RefSeq" id="WP_006861193.1">
    <property type="nucleotide sequence ID" value="NZ_ACCL02000005.1"/>
</dbReference>
<feature type="active site" evidence="5">
    <location>
        <position position="245"/>
    </location>
</feature>
<protein>
    <recommendedName>
        <fullName evidence="4">Aldehyde dehydrogenase</fullName>
    </recommendedName>
</protein>
<keyword evidence="2 4" id="KW-0560">Oxidoreductase</keyword>
<dbReference type="AlphaFoldDB" id="C6LCQ1"/>
<dbReference type="GO" id="GO:0004029">
    <property type="term" value="F:aldehyde dehydrogenase (NAD+) activity"/>
    <property type="evidence" value="ECO:0007669"/>
    <property type="project" value="TreeGrafter"/>
</dbReference>
<keyword evidence="10" id="KW-1185">Reference proteome</keyword>
<evidence type="ECO:0000256" key="2">
    <source>
        <dbReference type="ARBA" id="ARBA00023002"/>
    </source>
</evidence>
<dbReference type="Gene3D" id="3.40.605.10">
    <property type="entry name" value="Aldehyde Dehydrogenase, Chain A, domain 1"/>
    <property type="match status" value="1"/>
</dbReference>
<comment type="caution">
    <text evidence="9">The sequence shown here is derived from an EMBL/GenBank/DDBJ whole genome shotgun (WGS) entry which is preliminary data.</text>
</comment>
<dbReference type="PROSITE" id="PS00687">
    <property type="entry name" value="ALDEHYDE_DEHYDR_GLU"/>
    <property type="match status" value="1"/>
</dbReference>
<accession>C6LCQ1</accession>
<dbReference type="FunFam" id="3.40.309.10:FF:000003">
    <property type="entry name" value="Aldehyde dehydrogenase"/>
    <property type="match status" value="1"/>
</dbReference>
<gene>
    <name evidence="9" type="ORF">BRYFOR_06398</name>
</gene>
<dbReference type="PANTHER" id="PTHR43570:SF16">
    <property type="entry name" value="ALDEHYDE DEHYDROGENASE TYPE III, ISOFORM Q"/>
    <property type="match status" value="1"/>
</dbReference>
<comment type="similarity">
    <text evidence="1 4 7">Belongs to the aldehyde dehydrogenase family.</text>
</comment>
<dbReference type="STRING" id="168384.SAMN05660368_00059"/>
<sequence length="458" mass="51601">MSTLIEEAVSRQRANFNKGVTRSYEFRIEQLKKLPAWIHAHEQDIYDALYGDLNKAPFECYATEIGIVLDEVQYMLKHLQGWMKPQRVRTPLTQFPSQCFRLSEPYGVVLIMAPWNYPFQLSLAPLVGALAAGNCAVIKPSAYAPHTSALLARMVRELYPDWLVTVVEGGREENSALLEQRFDYIFFTGGVSVGKLVMEAAAKHLTPVTLELGGKSPCIVDETADIRLAARRIVWGKFLNAGQTCVAPDYLLVQSNVKERLVAAMKKEIRRQFGKEPLENKNYPKIINEKHYRRLVRLMEDCGILAGGKTSDVSMKIEPTILDQVHGESPVMQEEIFGPLFPVLTFDTLKEAAAFVNGREKPLALYLFTKNKENEKYILSHVSYGGGCINDTVVHLATPHMPFGGVGSSGMGSYHGRESFTTFSHQKSIMKKALWLDLPLRYAPYRKWALSVLKKIQK</sequence>
<evidence type="ECO:0000256" key="5">
    <source>
        <dbReference type="PIRSR" id="PIRSR036492-1"/>
    </source>
</evidence>
<dbReference type="GO" id="GO:0006081">
    <property type="term" value="P:aldehyde metabolic process"/>
    <property type="evidence" value="ECO:0007669"/>
    <property type="project" value="InterPro"/>
</dbReference>
<evidence type="ECO:0000256" key="4">
    <source>
        <dbReference type="PIRNR" id="PIRNR036492"/>
    </source>
</evidence>
<dbReference type="SUPFAM" id="SSF53720">
    <property type="entry name" value="ALDH-like"/>
    <property type="match status" value="1"/>
</dbReference>
<dbReference type="OrthoDB" id="9762913at2"/>
<dbReference type="eggNOG" id="COG1012">
    <property type="taxonomic scope" value="Bacteria"/>
</dbReference>
<evidence type="ECO:0000256" key="1">
    <source>
        <dbReference type="ARBA" id="ARBA00009986"/>
    </source>
</evidence>
<evidence type="ECO:0000313" key="9">
    <source>
        <dbReference type="EMBL" id="EET61715.1"/>
    </source>
</evidence>
<dbReference type="PIRSF" id="PIRSF036492">
    <property type="entry name" value="ALDH"/>
    <property type="match status" value="1"/>
</dbReference>
<dbReference type="InterPro" id="IPR016160">
    <property type="entry name" value="Ald_DH_CS_CYS"/>
</dbReference>
<evidence type="ECO:0000256" key="3">
    <source>
        <dbReference type="ARBA" id="ARBA00023027"/>
    </source>
</evidence>
<dbReference type="InterPro" id="IPR016162">
    <property type="entry name" value="Ald_DH_N"/>
</dbReference>
<evidence type="ECO:0000256" key="6">
    <source>
        <dbReference type="PROSITE-ProRule" id="PRU10007"/>
    </source>
</evidence>
<dbReference type="PROSITE" id="PS00070">
    <property type="entry name" value="ALDEHYDE_DEHYDR_CYS"/>
    <property type="match status" value="1"/>
</dbReference>
<name>C6LCQ1_9FIRM</name>
<dbReference type="InterPro" id="IPR012394">
    <property type="entry name" value="Aldehyde_DH_NAD(P)"/>
</dbReference>
<evidence type="ECO:0000259" key="8">
    <source>
        <dbReference type="Pfam" id="PF00171"/>
    </source>
</evidence>
<dbReference type="Pfam" id="PF00171">
    <property type="entry name" value="Aldedh"/>
    <property type="match status" value="1"/>
</dbReference>
<dbReference type="Proteomes" id="UP000005561">
    <property type="component" value="Unassembled WGS sequence"/>
</dbReference>
<dbReference type="InterPro" id="IPR015590">
    <property type="entry name" value="Aldehyde_DH_dom"/>
</dbReference>
<reference evidence="9" key="1">
    <citation type="submission" date="2009-07" db="EMBL/GenBank/DDBJ databases">
        <authorList>
            <person name="Weinstock G."/>
            <person name="Sodergren E."/>
            <person name="Clifton S."/>
            <person name="Fulton L."/>
            <person name="Fulton B."/>
            <person name="Courtney L."/>
            <person name="Fronick C."/>
            <person name="Harrison M."/>
            <person name="Strong C."/>
            <person name="Farmer C."/>
            <person name="Delahaunty K."/>
            <person name="Markovic C."/>
            <person name="Hall O."/>
            <person name="Minx P."/>
            <person name="Tomlinson C."/>
            <person name="Mitreva M."/>
            <person name="Nelson J."/>
            <person name="Hou S."/>
            <person name="Wollam A."/>
            <person name="Pepin K.H."/>
            <person name="Johnson M."/>
            <person name="Bhonagiri V."/>
            <person name="Nash W.E."/>
            <person name="Warren W."/>
            <person name="Chinwalla A."/>
            <person name="Mardis E.R."/>
            <person name="Wilson R.K."/>
        </authorList>
    </citation>
    <scope>NUCLEOTIDE SEQUENCE [LARGE SCALE GENOMIC DNA]</scope>
    <source>
        <strain evidence="9">DSM 14469</strain>
    </source>
</reference>
<keyword evidence="3" id="KW-0520">NAD</keyword>
<dbReference type="FunFam" id="3.40.605.10:FF:000004">
    <property type="entry name" value="Aldehyde dehydrogenase"/>
    <property type="match status" value="1"/>
</dbReference>
<dbReference type="GO" id="GO:0005737">
    <property type="term" value="C:cytoplasm"/>
    <property type="evidence" value="ECO:0007669"/>
    <property type="project" value="TreeGrafter"/>
</dbReference>
<evidence type="ECO:0000313" key="10">
    <source>
        <dbReference type="Proteomes" id="UP000005561"/>
    </source>
</evidence>
<dbReference type="Gene3D" id="3.40.309.10">
    <property type="entry name" value="Aldehyde Dehydrogenase, Chain A, domain 2"/>
    <property type="match status" value="1"/>
</dbReference>
<dbReference type="InterPro" id="IPR016161">
    <property type="entry name" value="Ald_DH/histidinol_DH"/>
</dbReference>
<dbReference type="InterPro" id="IPR016163">
    <property type="entry name" value="Ald_DH_C"/>
</dbReference>
<proteinExistence type="inferred from homology"/>
<feature type="domain" description="Aldehyde dehydrogenase" evidence="8">
    <location>
        <begin position="5"/>
        <end position="429"/>
    </location>
</feature>
<feature type="active site" evidence="5 6">
    <location>
        <position position="211"/>
    </location>
</feature>
<dbReference type="EMBL" id="ACCL02000005">
    <property type="protein sequence ID" value="EET61715.1"/>
    <property type="molecule type" value="Genomic_DNA"/>
</dbReference>
<dbReference type="InterPro" id="IPR029510">
    <property type="entry name" value="Ald_DH_CS_GLU"/>
</dbReference>
<dbReference type="PANTHER" id="PTHR43570">
    <property type="entry name" value="ALDEHYDE DEHYDROGENASE"/>
    <property type="match status" value="1"/>
</dbReference>